<comment type="caution">
    <text evidence="3">The sequence shown here is derived from an EMBL/GenBank/DDBJ whole genome shotgun (WGS) entry which is preliminary data.</text>
</comment>
<dbReference type="CDD" id="cd19084">
    <property type="entry name" value="AKR_AKR11B1-like"/>
    <property type="match status" value="1"/>
</dbReference>
<gene>
    <name evidence="3" type="ORF">DWY25_08670</name>
</gene>
<reference evidence="3 4" key="1">
    <citation type="submission" date="2018-08" db="EMBL/GenBank/DDBJ databases">
        <title>A genome reference for cultivated species of the human gut microbiota.</title>
        <authorList>
            <person name="Zou Y."/>
            <person name="Xue W."/>
            <person name="Luo G."/>
        </authorList>
    </citation>
    <scope>NUCLEOTIDE SEQUENCE [LARGE SCALE GENOMIC DNA]</scope>
    <source>
        <strain evidence="3 4">AF24-29</strain>
    </source>
</reference>
<dbReference type="Gene3D" id="3.20.20.100">
    <property type="entry name" value="NADP-dependent oxidoreductase domain"/>
    <property type="match status" value="1"/>
</dbReference>
<organism evidence="3 4">
    <name type="scientific">Holdemania filiformis</name>
    <dbReference type="NCBI Taxonomy" id="61171"/>
    <lineage>
        <taxon>Bacteria</taxon>
        <taxon>Bacillati</taxon>
        <taxon>Bacillota</taxon>
        <taxon>Erysipelotrichia</taxon>
        <taxon>Erysipelotrichales</taxon>
        <taxon>Erysipelotrichaceae</taxon>
        <taxon>Holdemania</taxon>
    </lineage>
</organism>
<evidence type="ECO:0000313" key="4">
    <source>
        <dbReference type="Proteomes" id="UP000284178"/>
    </source>
</evidence>
<dbReference type="GO" id="GO:0016491">
    <property type="term" value="F:oxidoreductase activity"/>
    <property type="evidence" value="ECO:0007669"/>
    <property type="project" value="UniProtKB-KW"/>
</dbReference>
<dbReference type="InterPro" id="IPR036812">
    <property type="entry name" value="NAD(P)_OxRdtase_dom_sf"/>
</dbReference>
<dbReference type="GO" id="GO:0005829">
    <property type="term" value="C:cytosol"/>
    <property type="evidence" value="ECO:0007669"/>
    <property type="project" value="TreeGrafter"/>
</dbReference>
<feature type="domain" description="NADP-dependent oxidoreductase" evidence="2">
    <location>
        <begin position="16"/>
        <end position="309"/>
    </location>
</feature>
<dbReference type="GeneID" id="83015475"/>
<evidence type="ECO:0000259" key="2">
    <source>
        <dbReference type="Pfam" id="PF00248"/>
    </source>
</evidence>
<keyword evidence="4" id="KW-1185">Reference proteome</keyword>
<dbReference type="EMBL" id="QRUP01000009">
    <property type="protein sequence ID" value="RGR74139.1"/>
    <property type="molecule type" value="Genomic_DNA"/>
</dbReference>
<sequence length="319" mass="35963">MRMTHFKNANVDVSQLAVGTWGLDSLRWNGAMSEEEAIAAIRAMIQGGVNLIDTAPNYGNHSSEQIVGKAIQGLNRSEIYISTKFGTHNDLFTGGVFRDARFGTVMEEMASSLRNLQTDYVDFYFLHWPDTHTPIAETMCALNFLKQQGKIRYIGLSNCDQTLLEEAMKYGQVDVIQPPFSMIDQRSKALMQWCAQHSIDTMTYGSLSGGILTGRFREVPDWPANDVRLSFYKGFRPEFFPRVMELMTTLDEIAQTHQVPVSQVAINWSTQKDFVSTALVGVRSVRHVAENLNTFTWQLSAAEMQKIDAEITRLGLDQL</sequence>
<accession>A0A412G114</accession>
<dbReference type="SUPFAM" id="SSF51430">
    <property type="entry name" value="NAD(P)-linked oxidoreductase"/>
    <property type="match status" value="1"/>
</dbReference>
<dbReference type="PANTHER" id="PTHR43364">
    <property type="entry name" value="NADH-SPECIFIC METHYLGLYOXAL REDUCTASE-RELATED"/>
    <property type="match status" value="1"/>
</dbReference>
<protein>
    <submittedName>
        <fullName evidence="3">Aldo/keto reductase</fullName>
    </submittedName>
</protein>
<evidence type="ECO:0000313" key="3">
    <source>
        <dbReference type="EMBL" id="RGR74139.1"/>
    </source>
</evidence>
<proteinExistence type="predicted"/>
<dbReference type="Pfam" id="PF00248">
    <property type="entry name" value="Aldo_ket_red"/>
    <property type="match status" value="1"/>
</dbReference>
<dbReference type="AlphaFoldDB" id="A0A412G114"/>
<dbReference type="RefSeq" id="WP_117894904.1">
    <property type="nucleotide sequence ID" value="NZ_CABJCV010000009.1"/>
</dbReference>
<dbReference type="InterPro" id="IPR050523">
    <property type="entry name" value="AKR_Detox_Biosynth"/>
</dbReference>
<dbReference type="InterPro" id="IPR023210">
    <property type="entry name" value="NADP_OxRdtase_dom"/>
</dbReference>
<evidence type="ECO:0000256" key="1">
    <source>
        <dbReference type="ARBA" id="ARBA00023002"/>
    </source>
</evidence>
<keyword evidence="1" id="KW-0560">Oxidoreductase</keyword>
<name>A0A412G114_9FIRM</name>
<dbReference type="PANTHER" id="PTHR43364:SF4">
    <property type="entry name" value="NAD(P)-LINKED OXIDOREDUCTASE SUPERFAMILY PROTEIN"/>
    <property type="match status" value="1"/>
</dbReference>
<dbReference type="Proteomes" id="UP000284178">
    <property type="component" value="Unassembled WGS sequence"/>
</dbReference>